<keyword evidence="9 10" id="KW-0472">Membrane</keyword>
<dbReference type="PANTHER" id="PTHR22760">
    <property type="entry name" value="GLYCOSYLTRANSFERASE"/>
    <property type="match status" value="1"/>
</dbReference>
<name>A0AAQ3K7C2_9LILI</name>
<dbReference type="AlphaFoldDB" id="A0AAQ3K7C2"/>
<feature type="transmembrane region" description="Helical" evidence="10">
    <location>
        <begin position="298"/>
        <end position="316"/>
    </location>
</feature>
<evidence type="ECO:0000256" key="7">
    <source>
        <dbReference type="ARBA" id="ARBA00022824"/>
    </source>
</evidence>
<feature type="transmembrane region" description="Helical" evidence="10">
    <location>
        <begin position="323"/>
        <end position="342"/>
    </location>
</feature>
<dbReference type="EMBL" id="CP136892">
    <property type="protein sequence ID" value="WOL02093.1"/>
    <property type="molecule type" value="Genomic_DNA"/>
</dbReference>
<comment type="subcellular location">
    <subcellularLocation>
        <location evidence="1 10">Endoplasmic reticulum membrane</location>
        <topology evidence="1 10">Multi-pass membrane protein</topology>
    </subcellularLocation>
</comment>
<evidence type="ECO:0000313" key="12">
    <source>
        <dbReference type="EMBL" id="WOL02093.1"/>
    </source>
</evidence>
<dbReference type="GO" id="GO:0006487">
    <property type="term" value="P:protein N-linked glycosylation"/>
    <property type="evidence" value="ECO:0007669"/>
    <property type="project" value="TreeGrafter"/>
</dbReference>
<protein>
    <recommendedName>
        <fullName evidence="10">Mannosyltransferase</fullName>
        <ecNumber evidence="10">2.4.1.-</ecNumber>
    </recommendedName>
</protein>
<feature type="region of interest" description="Disordered" evidence="11">
    <location>
        <begin position="1"/>
        <end position="34"/>
    </location>
</feature>
<accession>A0AAQ3K7C2</accession>
<evidence type="ECO:0000256" key="8">
    <source>
        <dbReference type="ARBA" id="ARBA00022989"/>
    </source>
</evidence>
<feature type="transmembrane region" description="Helical" evidence="10">
    <location>
        <begin position="155"/>
        <end position="178"/>
    </location>
</feature>
<feature type="transmembrane region" description="Helical" evidence="10">
    <location>
        <begin position="236"/>
        <end position="257"/>
    </location>
</feature>
<evidence type="ECO:0000256" key="11">
    <source>
        <dbReference type="SAM" id="MobiDB-lite"/>
    </source>
</evidence>
<dbReference type="GO" id="GO:0005789">
    <property type="term" value="C:endoplasmic reticulum membrane"/>
    <property type="evidence" value="ECO:0007669"/>
    <property type="project" value="UniProtKB-SubCell"/>
</dbReference>
<evidence type="ECO:0000256" key="10">
    <source>
        <dbReference type="RuleBase" id="RU363075"/>
    </source>
</evidence>
<feature type="transmembrane region" description="Helical" evidence="10">
    <location>
        <begin position="198"/>
        <end position="224"/>
    </location>
</feature>
<dbReference type="InterPro" id="IPR005599">
    <property type="entry name" value="GPI_mannosylTrfase"/>
</dbReference>
<keyword evidence="13" id="KW-1185">Reference proteome</keyword>
<evidence type="ECO:0000313" key="13">
    <source>
        <dbReference type="Proteomes" id="UP001327560"/>
    </source>
</evidence>
<dbReference type="Proteomes" id="UP001327560">
    <property type="component" value="Chromosome 3"/>
</dbReference>
<keyword evidence="7 10" id="KW-0256">Endoplasmic reticulum</keyword>
<keyword evidence="8 10" id="KW-1133">Transmembrane helix</keyword>
<sequence>MALSAARQRRPSTTDRSGSSSSSSDRYSKEDKGAKKDERVGVGWLLPALTLGLLRHMSASSNIIHDCDEVFNYWEPLHYLLYKSGFQTWEYSSEFALRSYLYIFFHALVAGPASLIYSEDKVRVFYSVRLFLGLISTVTDTVLVVALSRKYGKRFAWYTLAMLCLTSGCFFASTSFLPSSFSMYTVTLSSGLFLLQKHAMAVSVAAAGVIIGWPFSILVFLPITFFSLTKGGFRKVFLSGLLTCVFILAFSVIADYYCYGRWTSSVFNLLQYNIVGGGQSHLYGTEGHLFYFRNGFNNFNFCFILALLFLVFLPIGRKKYGTDLLTVVSPMYIWLAFMSLQAHKEERFLYPIYPLICIAATAVIDSIPDLFRDKYAVEDTLIVQITKGLRPIFLGLILCASHSRTFSILNGYSAPLEIYKHLEHHDDARDGAVLCVGSEWHRFPSSFFVPSYVREVRWVDEGFRGLLPFPFNSSLGGMAAAPPYFNDKNKASRDQYLKDIGVCTFFVELDLRRPYPARGSDLSTWEVAKENNQG</sequence>
<keyword evidence="6 10" id="KW-0812">Transmembrane</keyword>
<keyword evidence="4 10" id="KW-0328">Glycosyltransferase</keyword>
<evidence type="ECO:0000256" key="9">
    <source>
        <dbReference type="ARBA" id="ARBA00023136"/>
    </source>
</evidence>
<comment type="similarity">
    <text evidence="3 10">Belongs to the glycosyltransferase 22 family.</text>
</comment>
<evidence type="ECO:0000256" key="1">
    <source>
        <dbReference type="ARBA" id="ARBA00004477"/>
    </source>
</evidence>
<evidence type="ECO:0000256" key="5">
    <source>
        <dbReference type="ARBA" id="ARBA00022679"/>
    </source>
</evidence>
<feature type="transmembrane region" description="Helical" evidence="10">
    <location>
        <begin position="124"/>
        <end position="148"/>
    </location>
</feature>
<keyword evidence="5" id="KW-0808">Transferase</keyword>
<dbReference type="Pfam" id="PF03901">
    <property type="entry name" value="Glyco_transf_22"/>
    <property type="match status" value="1"/>
</dbReference>
<comment type="pathway">
    <text evidence="2">Protein modification; protein glycosylation.</text>
</comment>
<evidence type="ECO:0000256" key="6">
    <source>
        <dbReference type="ARBA" id="ARBA00022692"/>
    </source>
</evidence>
<gene>
    <name evidence="12" type="ORF">Cni_G10812</name>
</gene>
<dbReference type="PANTHER" id="PTHR22760:SF2">
    <property type="entry name" value="ALPHA-1,2-MANNOSYLTRANSFERASE ALG9"/>
    <property type="match status" value="1"/>
</dbReference>
<feature type="transmembrane region" description="Helical" evidence="10">
    <location>
        <begin position="100"/>
        <end position="118"/>
    </location>
</feature>
<dbReference type="GO" id="GO:0000026">
    <property type="term" value="F:alpha-1,2-mannosyltransferase activity"/>
    <property type="evidence" value="ECO:0007669"/>
    <property type="project" value="TreeGrafter"/>
</dbReference>
<dbReference type="EC" id="2.4.1.-" evidence="10"/>
<evidence type="ECO:0000256" key="2">
    <source>
        <dbReference type="ARBA" id="ARBA00004922"/>
    </source>
</evidence>
<evidence type="ECO:0000256" key="4">
    <source>
        <dbReference type="ARBA" id="ARBA00022676"/>
    </source>
</evidence>
<organism evidence="12 13">
    <name type="scientific">Canna indica</name>
    <name type="common">Indian-shot</name>
    <dbReference type="NCBI Taxonomy" id="4628"/>
    <lineage>
        <taxon>Eukaryota</taxon>
        <taxon>Viridiplantae</taxon>
        <taxon>Streptophyta</taxon>
        <taxon>Embryophyta</taxon>
        <taxon>Tracheophyta</taxon>
        <taxon>Spermatophyta</taxon>
        <taxon>Magnoliopsida</taxon>
        <taxon>Liliopsida</taxon>
        <taxon>Zingiberales</taxon>
        <taxon>Cannaceae</taxon>
        <taxon>Canna</taxon>
    </lineage>
</organism>
<evidence type="ECO:0000256" key="3">
    <source>
        <dbReference type="ARBA" id="ARBA00007063"/>
    </source>
</evidence>
<proteinExistence type="inferred from homology"/>
<reference evidence="12 13" key="1">
    <citation type="submission" date="2023-10" db="EMBL/GenBank/DDBJ databases">
        <title>Chromosome-scale genome assembly provides insights into flower coloration mechanisms of Canna indica.</title>
        <authorList>
            <person name="Li C."/>
        </authorList>
    </citation>
    <scope>NUCLEOTIDE SEQUENCE [LARGE SCALE GENOMIC DNA]</scope>
    <source>
        <tissue evidence="12">Flower</tissue>
    </source>
</reference>
<feature type="compositionally biased region" description="Low complexity" evidence="11">
    <location>
        <begin position="14"/>
        <end position="25"/>
    </location>
</feature>